<name>A0A914QWM5_9BILA</name>
<proteinExistence type="predicted"/>
<protein>
    <submittedName>
        <fullName evidence="2">Uncharacterized protein</fullName>
    </submittedName>
</protein>
<organism evidence="1 2">
    <name type="scientific">Panagrolaimus davidi</name>
    <dbReference type="NCBI Taxonomy" id="227884"/>
    <lineage>
        <taxon>Eukaryota</taxon>
        <taxon>Metazoa</taxon>
        <taxon>Ecdysozoa</taxon>
        <taxon>Nematoda</taxon>
        <taxon>Chromadorea</taxon>
        <taxon>Rhabditida</taxon>
        <taxon>Tylenchina</taxon>
        <taxon>Panagrolaimomorpha</taxon>
        <taxon>Panagrolaimoidea</taxon>
        <taxon>Panagrolaimidae</taxon>
        <taxon>Panagrolaimus</taxon>
    </lineage>
</organism>
<dbReference type="AlphaFoldDB" id="A0A914QWM5"/>
<evidence type="ECO:0000313" key="1">
    <source>
        <dbReference type="Proteomes" id="UP000887578"/>
    </source>
</evidence>
<sequence length="106" mass="12928">MSLYFEERMKEQKEDDPENDKIVFSFPWILQFPMQPPPHHPNGENEIRLRERFTTAYAFENASWYLFFSRNIIRLENYNNNGPAQCRVWNGTCFISYNLFYDVDMR</sequence>
<reference evidence="2" key="1">
    <citation type="submission" date="2022-11" db="UniProtKB">
        <authorList>
            <consortium name="WormBaseParasite"/>
        </authorList>
    </citation>
    <scope>IDENTIFICATION</scope>
</reference>
<accession>A0A914QWM5</accession>
<dbReference type="Proteomes" id="UP000887578">
    <property type="component" value="Unplaced"/>
</dbReference>
<evidence type="ECO:0000313" key="2">
    <source>
        <dbReference type="WBParaSite" id="PDA_v2.g8204.t1"/>
    </source>
</evidence>
<keyword evidence="1" id="KW-1185">Reference proteome</keyword>
<dbReference type="WBParaSite" id="PDA_v2.g8204.t1">
    <property type="protein sequence ID" value="PDA_v2.g8204.t1"/>
    <property type="gene ID" value="PDA_v2.g8204"/>
</dbReference>